<dbReference type="SUPFAM" id="SSF49764">
    <property type="entry name" value="HSP20-like chaperones"/>
    <property type="match status" value="1"/>
</dbReference>
<evidence type="ECO:0000256" key="1">
    <source>
        <dbReference type="PROSITE-ProRule" id="PRU00285"/>
    </source>
</evidence>
<protein>
    <submittedName>
        <fullName evidence="4">Hsp20/alpha crystallin family protein</fullName>
    </submittedName>
</protein>
<proteinExistence type="inferred from homology"/>
<gene>
    <name evidence="4" type="ORF">JR050_00850</name>
</gene>
<dbReference type="PROSITE" id="PS01031">
    <property type="entry name" value="SHSP"/>
    <property type="match status" value="1"/>
</dbReference>
<dbReference type="Gene3D" id="2.60.40.790">
    <property type="match status" value="1"/>
</dbReference>
<dbReference type="CDD" id="cd06464">
    <property type="entry name" value="ACD_sHsps-like"/>
    <property type="match status" value="1"/>
</dbReference>
<evidence type="ECO:0000256" key="2">
    <source>
        <dbReference type="RuleBase" id="RU003616"/>
    </source>
</evidence>
<sequence>MNNPYLKDFSKMKDQFKGFFGDEFWGNFDHLLQNQYTQHNLYQSENELLCVINIPGITNIESLDVFVHQNKIEVEGKINLTYKGFKLLHEGIKNGPFKREIDLPFNVRSDKVFAHYEHGLLIIHLHRQIPDDHKKSKVSVKIHE</sequence>
<comment type="similarity">
    <text evidence="1 2">Belongs to the small heat shock protein (HSP20) family.</text>
</comment>
<dbReference type="RefSeq" id="WP_204201623.1">
    <property type="nucleotide sequence ID" value="NZ_JAFELM010000007.1"/>
</dbReference>
<dbReference type="Proteomes" id="UP001518925">
    <property type="component" value="Unassembled WGS sequence"/>
</dbReference>
<evidence type="ECO:0000313" key="4">
    <source>
        <dbReference type="EMBL" id="MBM6616231.1"/>
    </source>
</evidence>
<feature type="domain" description="SHSP" evidence="3">
    <location>
        <begin position="30"/>
        <end position="143"/>
    </location>
</feature>
<dbReference type="PANTHER" id="PTHR47062:SF1">
    <property type="entry name" value="SMALL HEAT SHOCK PROTEIN IBPA"/>
    <property type="match status" value="1"/>
</dbReference>
<dbReference type="Pfam" id="PF00011">
    <property type="entry name" value="HSP20"/>
    <property type="match status" value="1"/>
</dbReference>
<dbReference type="InterPro" id="IPR008978">
    <property type="entry name" value="HSP20-like_chaperone"/>
</dbReference>
<dbReference type="PANTHER" id="PTHR47062">
    <property type="match status" value="1"/>
</dbReference>
<dbReference type="EMBL" id="JAFELM010000007">
    <property type="protein sequence ID" value="MBM6616231.1"/>
    <property type="molecule type" value="Genomic_DNA"/>
</dbReference>
<comment type="caution">
    <text evidence="4">The sequence shown here is derived from an EMBL/GenBank/DDBJ whole genome shotgun (WGS) entry which is preliminary data.</text>
</comment>
<dbReference type="InterPro" id="IPR002068">
    <property type="entry name" value="A-crystallin/Hsp20_dom"/>
</dbReference>
<evidence type="ECO:0000259" key="3">
    <source>
        <dbReference type="PROSITE" id="PS01031"/>
    </source>
</evidence>
<keyword evidence="5" id="KW-1185">Reference proteome</keyword>
<organism evidence="4 5">
    <name type="scientific">Bacillus suaedaesalsae</name>
    <dbReference type="NCBI Taxonomy" id="2810349"/>
    <lineage>
        <taxon>Bacteria</taxon>
        <taxon>Bacillati</taxon>
        <taxon>Bacillota</taxon>
        <taxon>Bacilli</taxon>
        <taxon>Bacillales</taxon>
        <taxon>Bacillaceae</taxon>
        <taxon>Bacillus</taxon>
    </lineage>
</organism>
<accession>A0ABS2DCP2</accession>
<reference evidence="4 5" key="1">
    <citation type="submission" date="2021-02" db="EMBL/GenBank/DDBJ databases">
        <title>Bacillus sp. RD4P76, an endophyte from a halophyte.</title>
        <authorList>
            <person name="Sun J.-Q."/>
        </authorList>
    </citation>
    <scope>NUCLEOTIDE SEQUENCE [LARGE SCALE GENOMIC DNA]</scope>
    <source>
        <strain evidence="4 5">RD4P76</strain>
    </source>
</reference>
<evidence type="ECO:0000313" key="5">
    <source>
        <dbReference type="Proteomes" id="UP001518925"/>
    </source>
</evidence>
<name>A0ABS2DCP2_9BACI</name>